<keyword evidence="6" id="KW-0862">Zinc</keyword>
<dbReference type="PROSITE" id="PS00028">
    <property type="entry name" value="ZINC_FINGER_C2H2_1"/>
    <property type="match status" value="4"/>
</dbReference>
<dbReference type="InterPro" id="IPR036236">
    <property type="entry name" value="Znf_C2H2_sf"/>
</dbReference>
<dbReference type="GO" id="GO:0008270">
    <property type="term" value="F:zinc ion binding"/>
    <property type="evidence" value="ECO:0007669"/>
    <property type="project" value="UniProtKB-KW"/>
</dbReference>
<evidence type="ECO:0000256" key="1">
    <source>
        <dbReference type="ARBA" id="ARBA00004123"/>
    </source>
</evidence>
<dbReference type="FunFam" id="3.30.160.60:FF:000110">
    <property type="entry name" value="Zinc finger protein-like"/>
    <property type="match status" value="1"/>
</dbReference>
<dbReference type="GO" id="GO:0005634">
    <property type="term" value="C:nucleus"/>
    <property type="evidence" value="ECO:0007669"/>
    <property type="project" value="UniProtKB-SubCell"/>
</dbReference>
<proteinExistence type="evidence at transcript level"/>
<feature type="domain" description="C2H2-type" evidence="12">
    <location>
        <begin position="155"/>
        <end position="182"/>
    </location>
</feature>
<feature type="domain" description="C2H2-type" evidence="12">
    <location>
        <begin position="183"/>
        <end position="210"/>
    </location>
</feature>
<sequence>MLETCGLLVALGDSTKPETVEPIPSHLALPEEVSLQEQLAQGVPGYSYFGQAMDQDGPSEMQEYFLRPGTDPQSENLHGKMSLENEGLATADGICSMMIQNQVSPEDALYGFDSYGPVTDSLIHEGENSYKFEEMFNENCFLVQHEQILPRVKPYDCPECGKAFGKSKHLLQHHIIHTGEKPYKCMECGKDFNRRSHLTRHQRTHNGDKPFVCSECGRTFNRGSHLTRHQRVHSGEKPFVCNECGKAFTYRSNYVLHNKSHNEKKPFACSECGKGFYESTALIQHFFIQKNIR</sequence>
<evidence type="ECO:0000256" key="4">
    <source>
        <dbReference type="ARBA" id="ARBA00022737"/>
    </source>
</evidence>
<dbReference type="GO" id="GO:0000981">
    <property type="term" value="F:DNA-binding transcription factor activity, RNA polymerase II-specific"/>
    <property type="evidence" value="ECO:0007669"/>
    <property type="project" value="TreeGrafter"/>
</dbReference>
<dbReference type="PROSITE" id="PS50157">
    <property type="entry name" value="ZINC_FINGER_C2H2_2"/>
    <property type="match status" value="5"/>
</dbReference>
<evidence type="ECO:0000256" key="7">
    <source>
        <dbReference type="ARBA" id="ARBA00023015"/>
    </source>
</evidence>
<evidence type="ECO:0000256" key="9">
    <source>
        <dbReference type="ARBA" id="ARBA00023163"/>
    </source>
</evidence>
<comment type="similarity">
    <text evidence="2">Belongs to the krueppel C2H2-type zinc-finger protein family.</text>
</comment>
<evidence type="ECO:0000256" key="5">
    <source>
        <dbReference type="ARBA" id="ARBA00022771"/>
    </source>
</evidence>
<evidence type="ECO:0000256" key="11">
    <source>
        <dbReference type="PROSITE-ProRule" id="PRU00042"/>
    </source>
</evidence>
<organism evidence="13">
    <name type="scientific">Macaca fascicularis</name>
    <name type="common">Crab-eating macaque</name>
    <name type="synonym">Cynomolgus monkey</name>
    <dbReference type="NCBI Taxonomy" id="9541"/>
    <lineage>
        <taxon>Eukaryota</taxon>
        <taxon>Metazoa</taxon>
        <taxon>Chordata</taxon>
        <taxon>Craniata</taxon>
        <taxon>Vertebrata</taxon>
        <taxon>Euteleostomi</taxon>
        <taxon>Mammalia</taxon>
        <taxon>Eutheria</taxon>
        <taxon>Euarchontoglires</taxon>
        <taxon>Primates</taxon>
        <taxon>Haplorrhini</taxon>
        <taxon>Catarrhini</taxon>
        <taxon>Cercopithecidae</taxon>
        <taxon>Cercopithecinae</taxon>
        <taxon>Macaca</taxon>
    </lineage>
</organism>
<keyword evidence="10" id="KW-0539">Nucleus</keyword>
<evidence type="ECO:0000256" key="3">
    <source>
        <dbReference type="ARBA" id="ARBA00022723"/>
    </source>
</evidence>
<evidence type="ECO:0000256" key="6">
    <source>
        <dbReference type="ARBA" id="ARBA00022833"/>
    </source>
</evidence>
<evidence type="ECO:0000313" key="13">
    <source>
        <dbReference type="EMBL" id="BAE90041.1"/>
    </source>
</evidence>
<comment type="subcellular location">
    <subcellularLocation>
        <location evidence="1">Nucleus</location>
    </subcellularLocation>
</comment>
<protein>
    <submittedName>
        <fullName evidence="13">Macaca fascicularis brain cDNA clone: QflA-20458, similar to human zinc finger protein 272 (ZNF272), mRNA, RefSeq: NM_006635.2</fullName>
    </submittedName>
</protein>
<dbReference type="InterPro" id="IPR013087">
    <property type="entry name" value="Znf_C2H2_type"/>
</dbReference>
<name>I7GM16_MACFA</name>
<reference evidence="13" key="1">
    <citation type="journal article" date="2007" name="PLoS Biol.">
        <title>Rate of evolution in brain-expressed genes in humans and other primates.</title>
        <authorList>
            <person name="Wang H.-Y."/>
            <person name="Chien H.-C."/>
            <person name="Osada N."/>
            <person name="Hashimoto K."/>
            <person name="Sugano S."/>
            <person name="Gojobori T."/>
            <person name="Chou C.-K."/>
            <person name="Tsai S.-F."/>
            <person name="Wu C.-I."/>
            <person name="Shen C.-K.J."/>
        </authorList>
    </citation>
    <scope>NUCLEOTIDE SEQUENCE</scope>
</reference>
<keyword evidence="3" id="KW-0479">Metal-binding</keyword>
<dbReference type="FunFam" id="3.30.160.60:FF:001291">
    <property type="entry name" value="Zinc finger protein 354C"/>
    <property type="match status" value="2"/>
</dbReference>
<dbReference type="SMART" id="SM00355">
    <property type="entry name" value="ZnF_C2H2"/>
    <property type="match status" value="5"/>
</dbReference>
<keyword evidence="8" id="KW-0238">DNA-binding</keyword>
<dbReference type="GO" id="GO:0000978">
    <property type="term" value="F:RNA polymerase II cis-regulatory region sequence-specific DNA binding"/>
    <property type="evidence" value="ECO:0007669"/>
    <property type="project" value="TreeGrafter"/>
</dbReference>
<dbReference type="PANTHER" id="PTHR23235:SF178">
    <property type="entry name" value="C2H2-TYPE DOMAIN-CONTAINING PROTEIN-RELATED"/>
    <property type="match status" value="1"/>
</dbReference>
<dbReference type="EMBL" id="AB172979">
    <property type="protein sequence ID" value="BAE90041.1"/>
    <property type="molecule type" value="mRNA"/>
</dbReference>
<dbReference type="AlphaFoldDB" id="I7GM16"/>
<evidence type="ECO:0000256" key="10">
    <source>
        <dbReference type="ARBA" id="ARBA00023242"/>
    </source>
</evidence>
<dbReference type="PANTHER" id="PTHR23235">
    <property type="entry name" value="KRUEPPEL-LIKE TRANSCRIPTION FACTOR"/>
    <property type="match status" value="1"/>
</dbReference>
<keyword evidence="7" id="KW-0805">Transcription regulation</keyword>
<keyword evidence="4" id="KW-0677">Repeat</keyword>
<keyword evidence="9" id="KW-0804">Transcription</keyword>
<dbReference type="FunFam" id="3.30.160.60:FF:000561">
    <property type="entry name" value="Zinc finger protein 30 homolog"/>
    <property type="match status" value="1"/>
</dbReference>
<feature type="domain" description="C2H2-type" evidence="12">
    <location>
        <begin position="211"/>
        <end position="238"/>
    </location>
</feature>
<accession>I7GM16</accession>
<feature type="domain" description="C2H2-type" evidence="12">
    <location>
        <begin position="267"/>
        <end position="293"/>
    </location>
</feature>
<dbReference type="Pfam" id="PF00096">
    <property type="entry name" value="zf-C2H2"/>
    <property type="match status" value="4"/>
</dbReference>
<dbReference type="Gene3D" id="3.30.160.60">
    <property type="entry name" value="Classic Zinc Finger"/>
    <property type="match status" value="5"/>
</dbReference>
<evidence type="ECO:0000256" key="8">
    <source>
        <dbReference type="ARBA" id="ARBA00023125"/>
    </source>
</evidence>
<dbReference type="FunFam" id="3.30.160.60:FF:000047">
    <property type="entry name" value="zinc finger protein OZF"/>
    <property type="match status" value="1"/>
</dbReference>
<dbReference type="SUPFAM" id="SSF57667">
    <property type="entry name" value="beta-beta-alpha zinc fingers"/>
    <property type="match status" value="4"/>
</dbReference>
<evidence type="ECO:0000256" key="2">
    <source>
        <dbReference type="ARBA" id="ARBA00006991"/>
    </source>
</evidence>
<keyword evidence="5 11" id="KW-0863">Zinc-finger</keyword>
<feature type="domain" description="C2H2-type" evidence="12">
    <location>
        <begin position="239"/>
        <end position="266"/>
    </location>
</feature>
<evidence type="ECO:0000259" key="12">
    <source>
        <dbReference type="PROSITE" id="PS50157"/>
    </source>
</evidence>